<reference evidence="4 5" key="1">
    <citation type="submission" date="2019-06" db="EMBL/GenBank/DDBJ databases">
        <title>Genome of Acinetobacter radioresistens APH1, a phenol degrading strain.</title>
        <authorList>
            <person name="Liu Y."/>
        </authorList>
    </citation>
    <scope>NUCLEOTIDE SEQUENCE [LARGE SCALE GENOMIC DNA]</scope>
    <source>
        <strain evidence="4 5">APH1</strain>
    </source>
</reference>
<proteinExistence type="predicted"/>
<protein>
    <submittedName>
        <fullName evidence="4">NAD(P)/FAD-dependent oxidoreductase</fullName>
    </submittedName>
</protein>
<dbReference type="PANTHER" id="PTHR48105">
    <property type="entry name" value="THIOREDOXIN REDUCTASE 1-RELATED-RELATED"/>
    <property type="match status" value="1"/>
</dbReference>
<evidence type="ECO:0000256" key="1">
    <source>
        <dbReference type="ARBA" id="ARBA00022630"/>
    </source>
</evidence>
<dbReference type="SUPFAM" id="SSF51905">
    <property type="entry name" value="FAD/NAD(P)-binding domain"/>
    <property type="match status" value="1"/>
</dbReference>
<dbReference type="InterPro" id="IPR036188">
    <property type="entry name" value="FAD/NAD-bd_sf"/>
</dbReference>
<organism evidence="4 5">
    <name type="scientific">Acinetobacter radioresistens</name>
    <dbReference type="NCBI Taxonomy" id="40216"/>
    <lineage>
        <taxon>Bacteria</taxon>
        <taxon>Pseudomonadati</taxon>
        <taxon>Pseudomonadota</taxon>
        <taxon>Gammaproteobacteria</taxon>
        <taxon>Moraxellales</taxon>
        <taxon>Moraxellaceae</taxon>
        <taxon>Acinetobacter</taxon>
    </lineage>
</organism>
<dbReference type="RefSeq" id="WP_139880568.1">
    <property type="nucleotide sequence ID" value="NZ_VFBM01000003.1"/>
</dbReference>
<dbReference type="InterPro" id="IPR050097">
    <property type="entry name" value="Ferredoxin-NADP_redctase_2"/>
</dbReference>
<comment type="caution">
    <text evidence="4">The sequence shown here is derived from an EMBL/GenBank/DDBJ whole genome shotgun (WGS) entry which is preliminary data.</text>
</comment>
<sequence length="295" mass="32598">MIYDVAIIGGSYAGLSAAVPLARARRNIIVIDAGQRRNRFAENSHSFLAQDGIQALEIIKKAREQLQRYKTVNWQQGTVQRVEKNNQDFYLYLDTQQPIYAKKIIIASGVTDRLPDISGLNERWGKSVFHCPYCHGYELNQGNIALLASSAHVTHLAMMLPDWGKTTLLLNGQPDLLNLKAKQQLQERGVTIDDRSIKQMDSHADVIFTDQSITHFDGLFIQTKTFLEQGWIKDLGCKIEEDETGEFIYTNDLKATSVDGVFACGDAARPGGSVSLAVGDGALAGVSAHNALIFD</sequence>
<dbReference type="PRINTS" id="PR00368">
    <property type="entry name" value="FADPNR"/>
</dbReference>
<feature type="domain" description="FAD/NAD(P)-binding" evidence="3">
    <location>
        <begin position="3"/>
        <end position="278"/>
    </location>
</feature>
<dbReference type="PRINTS" id="PR00469">
    <property type="entry name" value="PNDRDTASEII"/>
</dbReference>
<dbReference type="Gene3D" id="3.50.50.60">
    <property type="entry name" value="FAD/NAD(P)-binding domain"/>
    <property type="match status" value="2"/>
</dbReference>
<dbReference type="AlphaFoldDB" id="A0A8H2PRW2"/>
<keyword evidence="2" id="KW-0560">Oxidoreductase</keyword>
<dbReference type="Proteomes" id="UP000314285">
    <property type="component" value="Unassembled WGS sequence"/>
</dbReference>
<dbReference type="GO" id="GO:0016491">
    <property type="term" value="F:oxidoreductase activity"/>
    <property type="evidence" value="ECO:0007669"/>
    <property type="project" value="UniProtKB-KW"/>
</dbReference>
<dbReference type="InterPro" id="IPR023753">
    <property type="entry name" value="FAD/NAD-binding_dom"/>
</dbReference>
<dbReference type="EMBL" id="VFBM01000003">
    <property type="protein sequence ID" value="TNX92846.1"/>
    <property type="molecule type" value="Genomic_DNA"/>
</dbReference>
<gene>
    <name evidence="4" type="ORF">FHY67_04585</name>
</gene>
<evidence type="ECO:0000259" key="3">
    <source>
        <dbReference type="Pfam" id="PF07992"/>
    </source>
</evidence>
<evidence type="ECO:0000313" key="4">
    <source>
        <dbReference type="EMBL" id="TNX92846.1"/>
    </source>
</evidence>
<evidence type="ECO:0000313" key="5">
    <source>
        <dbReference type="Proteomes" id="UP000314285"/>
    </source>
</evidence>
<keyword evidence="1" id="KW-0285">Flavoprotein</keyword>
<dbReference type="Pfam" id="PF07992">
    <property type="entry name" value="Pyr_redox_2"/>
    <property type="match status" value="1"/>
</dbReference>
<name>A0A8H2PRW2_ACIRA</name>
<accession>A0A8H2PRW2</accession>
<evidence type="ECO:0000256" key="2">
    <source>
        <dbReference type="ARBA" id="ARBA00023002"/>
    </source>
</evidence>